<reference evidence="4" key="3">
    <citation type="submission" date="2025-09" db="UniProtKB">
        <authorList>
            <consortium name="Ensembl"/>
        </authorList>
    </citation>
    <scope>IDENTIFICATION</scope>
</reference>
<dbReference type="InterPro" id="IPR024843">
    <property type="entry name" value="Dapper"/>
</dbReference>
<accession>A0A8C9WNY0</accession>
<feature type="region of interest" description="Disordered" evidence="3">
    <location>
        <begin position="52"/>
        <end position="84"/>
    </location>
</feature>
<evidence type="ECO:0000313" key="4">
    <source>
        <dbReference type="Ensembl" id="ENSSFOP00015076669.1"/>
    </source>
</evidence>
<evidence type="ECO:0000256" key="3">
    <source>
        <dbReference type="SAM" id="MobiDB-lite"/>
    </source>
</evidence>
<feature type="region of interest" description="Disordered" evidence="3">
    <location>
        <begin position="584"/>
        <end position="677"/>
    </location>
</feature>
<feature type="region of interest" description="Disordered" evidence="3">
    <location>
        <begin position="446"/>
        <end position="484"/>
    </location>
</feature>
<proteinExistence type="inferred from homology"/>
<dbReference type="Pfam" id="PF15268">
    <property type="entry name" value="Dapper"/>
    <property type="match status" value="1"/>
</dbReference>
<dbReference type="PANTHER" id="PTHR15919">
    <property type="entry name" value="DAPPER-RELATED"/>
    <property type="match status" value="1"/>
</dbReference>
<feature type="compositionally biased region" description="Basic and acidic residues" evidence="3">
    <location>
        <begin position="755"/>
        <end position="768"/>
    </location>
</feature>
<reference evidence="4" key="2">
    <citation type="submission" date="2025-08" db="UniProtKB">
        <authorList>
            <consortium name="Ensembl"/>
        </authorList>
    </citation>
    <scope>IDENTIFICATION</scope>
</reference>
<name>A0A8C9WNY0_SCLFO</name>
<feature type="region of interest" description="Disordered" evidence="3">
    <location>
        <begin position="691"/>
        <end position="777"/>
    </location>
</feature>
<feature type="compositionally biased region" description="Basic and acidic residues" evidence="3">
    <location>
        <begin position="913"/>
        <end position="924"/>
    </location>
</feature>
<evidence type="ECO:0000313" key="5">
    <source>
        <dbReference type="Proteomes" id="UP000694397"/>
    </source>
</evidence>
<feature type="region of interest" description="Disordered" evidence="3">
    <location>
        <begin position="287"/>
        <end position="323"/>
    </location>
</feature>
<reference evidence="4 5" key="1">
    <citation type="submission" date="2019-04" db="EMBL/GenBank/DDBJ databases">
        <authorList>
            <consortium name="Wellcome Sanger Institute Data Sharing"/>
        </authorList>
    </citation>
    <scope>NUCLEOTIDE SEQUENCE [LARGE SCALE GENOMIC DNA]</scope>
</reference>
<feature type="compositionally biased region" description="Polar residues" evidence="3">
    <location>
        <begin position="596"/>
        <end position="612"/>
    </location>
</feature>
<dbReference type="GO" id="GO:0005737">
    <property type="term" value="C:cytoplasm"/>
    <property type="evidence" value="ECO:0007669"/>
    <property type="project" value="TreeGrafter"/>
</dbReference>
<protein>
    <submittedName>
        <fullName evidence="4">Si:ch211-168f7.5</fullName>
    </submittedName>
</protein>
<sequence>MAGRRGCVTSLWSGSERVRIGERLKASLAGIVELDLLRCRHWEMVEAVLGRRGTADTAGSQQRETGEEDVAVDGASRSRRQQVSSPSKCVLPCFDSIGTSMDPRWSTLSWDIPSDPLSPPTPDSCAAQLDCDSRPSSGFYSVSGSSLSDSCCSVCSEGGQGTAGVCIATRGSCGPWDCQPHSRDHSATQWQEARKMCHNTHGLMQKGERRPFSTGDLEISGLLFLSNFCSGQGEEPSDSPPNGSFQHWLQLDPKFCSDLVSRKTKEVYPYPSPLHAVALQSPLFTSCQNSSPPLPNPAPSPETLQTESPKPEAPPRRWIPTSPSLSQLDQYISKLVLRYHARTTAEIGSRPGSRKWHSGPGHGSSQSLASFDGHGGVSQRRSLFGNSGSVSLSSTGKGGGSCRNSINLGNLPSLNGDNLNLSFHLNLNLNLNPNLNVNTSISMDPTNAKGPMGSCDYLDNETPTPTPSPSSSSSVSTSSAWRGRKRISTCPQTINHRGSLEIKGSGFGPQGFSRSLDWSGLSQEEAEKSPCAFYQSSPKISEDSEKVCEIARVSGLPRSVVAGLLEEGVELDIDCFRNDENQDEGAGVFSARPHSPVSNLESLPQSNQPSEIQFQSDQSDSRWSDQIQYQAPPVPETQSLPSQSSTCPSDGESPLDGQLHGFGPPAQSPSHFDCHPSALAHPAGLPTVCQRTPSPCGSPSGVQPAATRSTHPGHSPPLLQPNSLYTPPPLSVFRRSSPSQSSLPRLRVAGSPMETDVRPRGGSLRHEAGTGWGSGGRAWRRMEGERLYQGKHVSRELVRASTVTSFAGRERSTEWGEGIEESVGDVPKRGASFRKRLEGLFGGKEKERGGGGSEKEGGKWKVQTERPSGKNKDGGAARDGEKENHYKHKYSSASRRPPGGLFRSESQGFLEPRSQKREPRDRRQQWVSSLEIARAGLGRSSVGLSLERGKAFGVGADDECLSSTASLFHLSRSQSPEGSCVSLSPLSSPSLSPPPPPPARLTRSRSFRDLGRRVFGSVKPFSFKTQSLRK</sequence>
<dbReference type="PANTHER" id="PTHR15919:SF14">
    <property type="entry name" value="DAPPER HOMOLOG 2"/>
    <property type="match status" value="1"/>
</dbReference>
<evidence type="ECO:0000256" key="2">
    <source>
        <dbReference type="ARBA" id="ARBA00023054"/>
    </source>
</evidence>
<gene>
    <name evidence="4" type="primary">si:ch211-168f7.5</name>
</gene>
<feature type="compositionally biased region" description="Basic and acidic residues" evidence="3">
    <location>
        <begin position="835"/>
        <end position="884"/>
    </location>
</feature>
<feature type="compositionally biased region" description="Polar residues" evidence="3">
    <location>
        <begin position="636"/>
        <end position="648"/>
    </location>
</feature>
<feature type="region of interest" description="Disordered" evidence="3">
    <location>
        <begin position="347"/>
        <end position="400"/>
    </location>
</feature>
<dbReference type="Proteomes" id="UP000694397">
    <property type="component" value="Chromosome 13"/>
</dbReference>
<feature type="region of interest" description="Disordered" evidence="3">
    <location>
        <begin position="803"/>
        <end position="924"/>
    </location>
</feature>
<keyword evidence="2" id="KW-0175">Coiled coil</keyword>
<comment type="similarity">
    <text evidence="1">Belongs to the dapper family.</text>
</comment>
<feature type="compositionally biased region" description="Low complexity" evidence="3">
    <location>
        <begin position="469"/>
        <end position="479"/>
    </location>
</feature>
<evidence type="ECO:0000256" key="1">
    <source>
        <dbReference type="ARBA" id="ARBA00010807"/>
    </source>
</evidence>
<feature type="compositionally biased region" description="Polar residues" evidence="3">
    <location>
        <begin position="691"/>
        <end position="712"/>
    </location>
</feature>
<dbReference type="GO" id="GO:1900108">
    <property type="term" value="P:negative regulation of nodal signaling pathway"/>
    <property type="evidence" value="ECO:0007669"/>
    <property type="project" value="TreeGrafter"/>
</dbReference>
<organism evidence="4 5">
    <name type="scientific">Scleropages formosus</name>
    <name type="common">Asian bonytongue</name>
    <name type="synonym">Osteoglossum formosum</name>
    <dbReference type="NCBI Taxonomy" id="113540"/>
    <lineage>
        <taxon>Eukaryota</taxon>
        <taxon>Metazoa</taxon>
        <taxon>Chordata</taxon>
        <taxon>Craniata</taxon>
        <taxon>Vertebrata</taxon>
        <taxon>Euteleostomi</taxon>
        <taxon>Actinopterygii</taxon>
        <taxon>Neopterygii</taxon>
        <taxon>Teleostei</taxon>
        <taxon>Osteoglossocephala</taxon>
        <taxon>Osteoglossomorpha</taxon>
        <taxon>Osteoglossiformes</taxon>
        <taxon>Osteoglossidae</taxon>
        <taxon>Scleropages</taxon>
    </lineage>
</organism>
<feature type="region of interest" description="Disordered" evidence="3">
    <location>
        <begin position="974"/>
        <end position="1006"/>
    </location>
</feature>
<dbReference type="Ensembl" id="ENSSFOT00015042410.1">
    <property type="protein sequence ID" value="ENSSFOP00015076669.1"/>
    <property type="gene ID" value="ENSSFOG00015030992.1"/>
</dbReference>
<dbReference type="GeneTree" id="ENSGT00950000183181"/>
<keyword evidence="5" id="KW-1185">Reference proteome</keyword>
<feature type="compositionally biased region" description="Low complexity" evidence="3">
    <location>
        <begin position="734"/>
        <end position="747"/>
    </location>
</feature>
<feature type="compositionally biased region" description="Polar residues" evidence="3">
    <location>
        <begin position="379"/>
        <end position="395"/>
    </location>
</feature>
<dbReference type="AlphaFoldDB" id="A0A8C9WNY0"/>
<dbReference type="OrthoDB" id="8912465at2759"/>